<evidence type="ECO:0000313" key="1">
    <source>
        <dbReference type="EMBL" id="OYQ37306.1"/>
    </source>
</evidence>
<organism evidence="1 2">
    <name type="scientific">Sandarakinorhabdus cyanobacteriorum</name>
    <dbReference type="NCBI Taxonomy" id="1981098"/>
    <lineage>
        <taxon>Bacteria</taxon>
        <taxon>Pseudomonadati</taxon>
        <taxon>Pseudomonadota</taxon>
        <taxon>Alphaproteobacteria</taxon>
        <taxon>Sphingomonadales</taxon>
        <taxon>Sphingosinicellaceae</taxon>
        <taxon>Sandarakinorhabdus</taxon>
    </lineage>
</organism>
<dbReference type="RefSeq" id="WP_094472287.1">
    <property type="nucleotide sequence ID" value="NZ_NOXT01000030.1"/>
</dbReference>
<keyword evidence="2" id="KW-1185">Reference proteome</keyword>
<protein>
    <submittedName>
        <fullName evidence="1">Uncharacterized protein</fullName>
    </submittedName>
</protein>
<accession>A0A255Z789</accession>
<gene>
    <name evidence="1" type="ORF">CHU93_00615</name>
</gene>
<dbReference type="EMBL" id="NOXT01000030">
    <property type="protein sequence ID" value="OYQ37306.1"/>
    <property type="molecule type" value="Genomic_DNA"/>
</dbReference>
<sequence length="73" mass="8234">MSITPSKLSLSDWELWACAKQQIDQHAEAAQEMAAIRADELLASGDLAGHRTWLLILSRIRELQGPRPDETRH</sequence>
<dbReference type="AlphaFoldDB" id="A0A255Z789"/>
<proteinExistence type="predicted"/>
<dbReference type="Proteomes" id="UP000216991">
    <property type="component" value="Unassembled WGS sequence"/>
</dbReference>
<evidence type="ECO:0000313" key="2">
    <source>
        <dbReference type="Proteomes" id="UP000216991"/>
    </source>
</evidence>
<comment type="caution">
    <text evidence="1">The sequence shown here is derived from an EMBL/GenBank/DDBJ whole genome shotgun (WGS) entry which is preliminary data.</text>
</comment>
<reference evidence="1 2" key="1">
    <citation type="submission" date="2017-07" db="EMBL/GenBank/DDBJ databases">
        <title>Sandarakinorhabdus cyanobacteriorum sp. nov., a novel bacterium isolated from cyanobacterial aggregates in a eutrophic lake.</title>
        <authorList>
            <person name="Cai H."/>
        </authorList>
    </citation>
    <scope>NUCLEOTIDE SEQUENCE [LARGE SCALE GENOMIC DNA]</scope>
    <source>
        <strain evidence="1 2">TH057</strain>
    </source>
</reference>
<name>A0A255Z789_9SPHN</name>